<feature type="domain" description="Glycosyl transferase family 1" evidence="1">
    <location>
        <begin position="535"/>
        <end position="696"/>
    </location>
</feature>
<dbReference type="Gene3D" id="3.40.50.2000">
    <property type="entry name" value="Glycogen Phosphorylase B"/>
    <property type="match status" value="4"/>
</dbReference>
<dbReference type="RefSeq" id="WP_133553992.1">
    <property type="nucleotide sequence ID" value="NZ_SNYF01000005.1"/>
</dbReference>
<dbReference type="Pfam" id="PF00534">
    <property type="entry name" value="Glycos_transf_1"/>
    <property type="match status" value="2"/>
</dbReference>
<feature type="domain" description="Glycosyltransferase subfamily 4-like N-terminal" evidence="2">
    <location>
        <begin position="13"/>
        <end position="166"/>
    </location>
</feature>
<evidence type="ECO:0000259" key="1">
    <source>
        <dbReference type="Pfam" id="PF00534"/>
    </source>
</evidence>
<accession>A0A4R6T8H8</accession>
<dbReference type="Pfam" id="PF13439">
    <property type="entry name" value="Glyco_transf_4"/>
    <property type="match status" value="2"/>
</dbReference>
<evidence type="ECO:0000259" key="2">
    <source>
        <dbReference type="Pfam" id="PF13439"/>
    </source>
</evidence>
<dbReference type="InterPro" id="IPR028098">
    <property type="entry name" value="Glyco_trans_4-like_N"/>
</dbReference>
<keyword evidence="4" id="KW-1185">Reference proteome</keyword>
<keyword evidence="3" id="KW-0808">Transferase</keyword>
<feature type="domain" description="Glycosyltransferase subfamily 4-like N-terminal" evidence="2">
    <location>
        <begin position="376"/>
        <end position="516"/>
    </location>
</feature>
<dbReference type="GO" id="GO:0016757">
    <property type="term" value="F:glycosyltransferase activity"/>
    <property type="evidence" value="ECO:0007669"/>
    <property type="project" value="InterPro"/>
</dbReference>
<dbReference type="EMBL" id="SNYF01000005">
    <property type="protein sequence ID" value="TDQ19568.1"/>
    <property type="molecule type" value="Genomic_DNA"/>
</dbReference>
<evidence type="ECO:0000313" key="4">
    <source>
        <dbReference type="Proteomes" id="UP000294535"/>
    </source>
</evidence>
<proteinExistence type="predicted"/>
<comment type="caution">
    <text evidence="3">The sequence shown here is derived from an EMBL/GenBank/DDBJ whole genome shotgun (WGS) entry which is preliminary data.</text>
</comment>
<dbReference type="OrthoDB" id="1522162at2"/>
<sequence length="723" mass="81706">MKIVLIIQKPQARGAELFAAQLGQGLEDNGHQVMLISLFPGNFDLPFSGKHIRLNRNSSYRLWDWSGWKLIQQEVKFWNADLVLAMAGDTLKYMVMSKVVFGWKAKSVFYNGSLVSNYIHSSIIRNYNSFLFRKLDAVISVSQASAHDLDQLFPSLPTQYVIPVGIEMVERKRRDSSTIDLIHIGGFTFEKNHEGLLRIFSKILQQFPDIRLISFGAGPLDQETKQKAIDMGIADSIDWRGVVEKPFEKIENKAVLLLPSLIEGYPAVIVEAFLNKIPVVAYDVGGVGELVVHEKTGWLVPKNEEDAFLEKVIEVLNLTSAKLQSILKEANRFAVQNCLLPETVLKYEGTLNEIISPKRKSSLQILQLITQKQRRGAEIFAAQLSERLEEMGHEIRMVSVFEGDGELPFSKEVVCLGGKREYRFWDWKAWKKLNDLIRDFNPDIVQANASDCLKYAAFSKKIWGWDNPLIFRNANQMSLFLNHPIQRGLNNWWIGSVNGVASVSEICRNDFGELFPHKQPILLPIGIEPLDIQEKRKDNFSLPLPKRFLLFAGGLVPEKDPLGLLEIFHSILDPNLSLIFIGSGILENSLRERINSLGLQERVKIFDTQKNIFPILVNAEALLLPSKIEGLPAIVLEAMFCKIPVVAYGVGGIPEVVINGETGWCINPGDQKSFAYAVAEVVYQDPESKDKILENAFLMVQENFTLEKVSPQFEAYYRSILDS</sequence>
<evidence type="ECO:0000313" key="3">
    <source>
        <dbReference type="EMBL" id="TDQ19568.1"/>
    </source>
</evidence>
<dbReference type="PANTHER" id="PTHR12526">
    <property type="entry name" value="GLYCOSYLTRANSFERASE"/>
    <property type="match status" value="1"/>
</dbReference>
<dbReference type="Proteomes" id="UP000294535">
    <property type="component" value="Unassembled WGS sequence"/>
</dbReference>
<organism evidence="3 4">
    <name type="scientific">Algoriphagus boseongensis</name>
    <dbReference type="NCBI Taxonomy" id="1442587"/>
    <lineage>
        <taxon>Bacteria</taxon>
        <taxon>Pseudomonadati</taxon>
        <taxon>Bacteroidota</taxon>
        <taxon>Cytophagia</taxon>
        <taxon>Cytophagales</taxon>
        <taxon>Cyclobacteriaceae</taxon>
        <taxon>Algoriphagus</taxon>
    </lineage>
</organism>
<dbReference type="InterPro" id="IPR001296">
    <property type="entry name" value="Glyco_trans_1"/>
</dbReference>
<dbReference type="SUPFAM" id="SSF53756">
    <property type="entry name" value="UDP-Glycosyltransferase/glycogen phosphorylase"/>
    <property type="match status" value="2"/>
</dbReference>
<name>A0A4R6T8H8_9BACT</name>
<protein>
    <submittedName>
        <fullName evidence="3">Glycosyltransferase involved in cell wall biosynthesis</fullName>
    </submittedName>
</protein>
<feature type="domain" description="Glycosyl transferase family 1" evidence="1">
    <location>
        <begin position="173"/>
        <end position="330"/>
    </location>
</feature>
<reference evidence="3 4" key="1">
    <citation type="submission" date="2019-03" db="EMBL/GenBank/DDBJ databases">
        <title>Genomic Encyclopedia of Type Strains, Phase III (KMG-III): the genomes of soil and plant-associated and newly described type strains.</title>
        <authorList>
            <person name="Whitman W."/>
        </authorList>
    </citation>
    <scope>NUCLEOTIDE SEQUENCE [LARGE SCALE GENOMIC DNA]</scope>
    <source>
        <strain evidence="3 4">CECT 8446</strain>
    </source>
</reference>
<gene>
    <name evidence="3" type="ORF">DFQ04_1391</name>
</gene>
<dbReference type="CDD" id="cd03801">
    <property type="entry name" value="GT4_PimA-like"/>
    <property type="match status" value="1"/>
</dbReference>
<dbReference type="AlphaFoldDB" id="A0A4R6T8H8"/>
<dbReference type="PANTHER" id="PTHR12526:SF637">
    <property type="entry name" value="GLYCOSYLTRANSFERASE EPSF-RELATED"/>
    <property type="match status" value="1"/>
</dbReference>